<comment type="caution">
    <text evidence="3">The sequence shown here is derived from an EMBL/GenBank/DDBJ whole genome shotgun (WGS) entry which is preliminary data.</text>
</comment>
<feature type="signal peptide" evidence="2">
    <location>
        <begin position="1"/>
        <end position="19"/>
    </location>
</feature>
<proteinExistence type="predicted"/>
<keyword evidence="4" id="KW-1185">Reference proteome</keyword>
<gene>
    <name evidence="3" type="ORF">BG015_004706</name>
</gene>
<feature type="compositionally biased region" description="Basic and acidic residues" evidence="1">
    <location>
        <begin position="318"/>
        <end position="332"/>
    </location>
</feature>
<feature type="region of interest" description="Disordered" evidence="1">
    <location>
        <begin position="317"/>
        <end position="362"/>
    </location>
</feature>
<dbReference type="OrthoDB" id="2434038at2759"/>
<feature type="compositionally biased region" description="Basic and acidic residues" evidence="1">
    <location>
        <begin position="352"/>
        <end position="362"/>
    </location>
</feature>
<protein>
    <submittedName>
        <fullName evidence="3">Uncharacterized protein</fullName>
    </submittedName>
</protein>
<sequence length="362" mass="40102">RIKVLCLDLGQAFVVGACALLPDTLGLDKKARMTFSDQDKNDKMKAVSTSNVPSSTMLSAAPSTVAVPLMWASSSFVLSVSPSTDPASWTIPSTSSSAPPKPIPQGFHTSISEIESMLSAWRGADASVFEYLEYLEDVEERLDNYYNGDRMRYKRHDWDATRARNEEFKTIANRPLGPLGSTIGAKRDTENLAVIGVGLGEFDSKNRCVVVGINEYFTSKKCPICLQFVCQVNIRRLIAYTVSNMYIAMFAAHYMCNIVKGYLMYHRGLLYLQPADKDGNYLWMESDGDSACSEPTRTRTTTSQDLKIRQAADPMVVDDGKPITGSERRKQGIDPMIVEDDKPIGGSKRSKQAMDPKRLSTL</sequence>
<accession>A0A9P5R9V1</accession>
<name>A0A9P5R9V1_9FUNG</name>
<evidence type="ECO:0000313" key="4">
    <source>
        <dbReference type="Proteomes" id="UP000748756"/>
    </source>
</evidence>
<dbReference type="Proteomes" id="UP000748756">
    <property type="component" value="Unassembled WGS sequence"/>
</dbReference>
<evidence type="ECO:0000256" key="2">
    <source>
        <dbReference type="SAM" id="SignalP"/>
    </source>
</evidence>
<dbReference type="EMBL" id="JAAAUQ010002199">
    <property type="protein sequence ID" value="KAF9126349.1"/>
    <property type="molecule type" value="Genomic_DNA"/>
</dbReference>
<reference evidence="3" key="1">
    <citation type="journal article" date="2020" name="Fungal Divers.">
        <title>Resolving the Mortierellaceae phylogeny through synthesis of multi-gene phylogenetics and phylogenomics.</title>
        <authorList>
            <person name="Vandepol N."/>
            <person name="Liber J."/>
            <person name="Desiro A."/>
            <person name="Na H."/>
            <person name="Kennedy M."/>
            <person name="Barry K."/>
            <person name="Grigoriev I.V."/>
            <person name="Miller A.N."/>
            <person name="O'Donnell K."/>
            <person name="Stajich J.E."/>
            <person name="Bonito G."/>
        </authorList>
    </citation>
    <scope>NUCLEOTIDE SEQUENCE</scope>
    <source>
        <strain evidence="3">NRRL 6426</strain>
    </source>
</reference>
<keyword evidence="2" id="KW-0732">Signal</keyword>
<evidence type="ECO:0000256" key="1">
    <source>
        <dbReference type="SAM" id="MobiDB-lite"/>
    </source>
</evidence>
<feature type="non-terminal residue" evidence="3">
    <location>
        <position position="362"/>
    </location>
</feature>
<feature type="chain" id="PRO_5040490412" evidence="2">
    <location>
        <begin position="20"/>
        <end position="362"/>
    </location>
</feature>
<organism evidence="3 4">
    <name type="scientific">Linnemannia schmuckeri</name>
    <dbReference type="NCBI Taxonomy" id="64567"/>
    <lineage>
        <taxon>Eukaryota</taxon>
        <taxon>Fungi</taxon>
        <taxon>Fungi incertae sedis</taxon>
        <taxon>Mucoromycota</taxon>
        <taxon>Mortierellomycotina</taxon>
        <taxon>Mortierellomycetes</taxon>
        <taxon>Mortierellales</taxon>
        <taxon>Mortierellaceae</taxon>
        <taxon>Linnemannia</taxon>
    </lineage>
</organism>
<dbReference type="AlphaFoldDB" id="A0A9P5R9V1"/>
<evidence type="ECO:0000313" key="3">
    <source>
        <dbReference type="EMBL" id="KAF9126349.1"/>
    </source>
</evidence>